<accession>A0ACC0FUB1</accession>
<name>A0ACC0FUB1_9ERIC</name>
<protein>
    <submittedName>
        <fullName evidence="1">Cytochrome P450 94A1</fullName>
    </submittedName>
</protein>
<evidence type="ECO:0000313" key="2">
    <source>
        <dbReference type="Proteomes" id="UP001060215"/>
    </source>
</evidence>
<reference evidence="1 2" key="1">
    <citation type="journal article" date="2022" name="Plant J.">
        <title>Chromosome-level genome of Camellia lanceoleosa provides a valuable resource for understanding genome evolution and self-incompatibility.</title>
        <authorList>
            <person name="Gong W."/>
            <person name="Xiao S."/>
            <person name="Wang L."/>
            <person name="Liao Z."/>
            <person name="Chang Y."/>
            <person name="Mo W."/>
            <person name="Hu G."/>
            <person name="Li W."/>
            <person name="Zhao G."/>
            <person name="Zhu H."/>
            <person name="Hu X."/>
            <person name="Ji K."/>
            <person name="Xiang X."/>
            <person name="Song Q."/>
            <person name="Yuan D."/>
            <person name="Jin S."/>
            <person name="Zhang L."/>
        </authorList>
    </citation>
    <scope>NUCLEOTIDE SEQUENCE [LARGE SCALE GENOMIC DNA]</scope>
    <source>
        <strain evidence="1">SQ_2022a</strain>
    </source>
</reference>
<comment type="caution">
    <text evidence="1">The sequence shown here is derived from an EMBL/GenBank/DDBJ whole genome shotgun (WGS) entry which is preliminary data.</text>
</comment>
<evidence type="ECO:0000313" key="1">
    <source>
        <dbReference type="EMBL" id="KAI7991682.1"/>
    </source>
</evidence>
<gene>
    <name evidence="1" type="ORF">LOK49_LG12G01401</name>
</gene>
<organism evidence="1 2">
    <name type="scientific">Camellia lanceoleosa</name>
    <dbReference type="NCBI Taxonomy" id="1840588"/>
    <lineage>
        <taxon>Eukaryota</taxon>
        <taxon>Viridiplantae</taxon>
        <taxon>Streptophyta</taxon>
        <taxon>Embryophyta</taxon>
        <taxon>Tracheophyta</taxon>
        <taxon>Spermatophyta</taxon>
        <taxon>Magnoliopsida</taxon>
        <taxon>eudicotyledons</taxon>
        <taxon>Gunneridae</taxon>
        <taxon>Pentapetalae</taxon>
        <taxon>asterids</taxon>
        <taxon>Ericales</taxon>
        <taxon>Theaceae</taxon>
        <taxon>Camellia</taxon>
    </lineage>
</organism>
<keyword evidence="2" id="KW-1185">Reference proteome</keyword>
<dbReference type="Proteomes" id="UP001060215">
    <property type="component" value="Chromosome 13"/>
</dbReference>
<dbReference type="EMBL" id="CM045770">
    <property type="protein sequence ID" value="KAI7991682.1"/>
    <property type="molecule type" value="Genomic_DNA"/>
</dbReference>
<sequence>MGYHYRALEKLCLKRMYVKDEDLELLADLFPYFKELVLVCCDGFGTSGLAVIANKCSSYWMQLVIAFRKASNFINFQDSRVPGLSNGAPSRKISIEYGGRTNEDSLQRPMLIPGKKRARNIGLKKKRLLMHGEDAMELRLTWEEAQELLRPPPSAKPTIVMIEDQEFQEYDLRIFANEVREFAKEITKEKKQELGEKSSLESVDLLSRFLSSGHSDENFVTDIVISFILAGRDTTSAALTWFFWQISRHPDVENEIPKEINEESEAASFEEAKNMVYTYASLSESMILYPPVPLMEKKRWMMTCYRMGRVPPREVVGNGRRGSRQVELRGKGSIHISGVPGRSEDMPGEGYGVLADEEGGFGCVEAVQGGAGILGGCGACIHGSFDIEDEMWFSSEN</sequence>
<proteinExistence type="predicted"/>